<dbReference type="GO" id="GO:0043811">
    <property type="term" value="F:phosphate:acyl-[acyl carrier protein] acyltransferase activity"/>
    <property type="evidence" value="ECO:0007669"/>
    <property type="project" value="UniProtKB-UniRule"/>
</dbReference>
<evidence type="ECO:0000313" key="12">
    <source>
        <dbReference type="Proteomes" id="UP000190027"/>
    </source>
</evidence>
<organism evidence="11 12">
    <name type="scientific">Paucidesulfovibrio gracilis DSM 16080</name>
    <dbReference type="NCBI Taxonomy" id="1121449"/>
    <lineage>
        <taxon>Bacteria</taxon>
        <taxon>Pseudomonadati</taxon>
        <taxon>Thermodesulfobacteriota</taxon>
        <taxon>Desulfovibrionia</taxon>
        <taxon>Desulfovibrionales</taxon>
        <taxon>Desulfovibrionaceae</taxon>
        <taxon>Paucidesulfovibrio</taxon>
    </lineage>
</organism>
<protein>
    <recommendedName>
        <fullName evidence="8 10">Phosphate acyltransferase</fullName>
        <ecNumber evidence="8 10">2.3.1.274</ecNumber>
    </recommendedName>
    <alternativeName>
        <fullName evidence="10">Acyl-ACP phosphotransacylase</fullName>
    </alternativeName>
    <alternativeName>
        <fullName evidence="10">Acyl-[acyl-carrier-protein]--phosphate acyltransferase</fullName>
    </alternativeName>
    <alternativeName>
        <fullName evidence="10">Phosphate-acyl-ACP acyltransferase</fullName>
    </alternativeName>
</protein>
<evidence type="ECO:0000256" key="10">
    <source>
        <dbReference type="HAMAP-Rule" id="MF_00019"/>
    </source>
</evidence>
<dbReference type="Pfam" id="PF02504">
    <property type="entry name" value="FA_synthesis"/>
    <property type="match status" value="1"/>
</dbReference>
<keyword evidence="6 10" id="KW-0594">Phospholipid biosynthesis</keyword>
<dbReference type="PANTHER" id="PTHR30100">
    <property type="entry name" value="FATTY ACID/PHOSPHOLIPID SYNTHESIS PROTEIN PLSX"/>
    <property type="match status" value="1"/>
</dbReference>
<comment type="catalytic activity">
    <reaction evidence="1 10">
        <text>a fatty acyl-[ACP] + phosphate = an acyl phosphate + holo-[ACP]</text>
        <dbReference type="Rhea" id="RHEA:42292"/>
        <dbReference type="Rhea" id="RHEA-COMP:9685"/>
        <dbReference type="Rhea" id="RHEA-COMP:14125"/>
        <dbReference type="ChEBI" id="CHEBI:43474"/>
        <dbReference type="ChEBI" id="CHEBI:59918"/>
        <dbReference type="ChEBI" id="CHEBI:64479"/>
        <dbReference type="ChEBI" id="CHEBI:138651"/>
        <dbReference type="EC" id="2.3.1.274"/>
    </reaction>
</comment>
<evidence type="ECO:0000256" key="3">
    <source>
        <dbReference type="ARBA" id="ARBA00022516"/>
    </source>
</evidence>
<dbReference type="Proteomes" id="UP000190027">
    <property type="component" value="Unassembled WGS sequence"/>
</dbReference>
<keyword evidence="11" id="KW-0012">Acyltransferase</keyword>
<dbReference type="PIRSF" id="PIRSF002465">
    <property type="entry name" value="Phsphlp_syn_PlsX"/>
    <property type="match status" value="1"/>
</dbReference>
<dbReference type="EMBL" id="FUYC01000001">
    <property type="protein sequence ID" value="SKA72437.1"/>
    <property type="molecule type" value="Genomic_DNA"/>
</dbReference>
<name>A0A1T4W5F5_9BACT</name>
<evidence type="ECO:0000256" key="8">
    <source>
        <dbReference type="ARBA" id="ARBA00024069"/>
    </source>
</evidence>
<evidence type="ECO:0000256" key="2">
    <source>
        <dbReference type="ARBA" id="ARBA00022490"/>
    </source>
</evidence>
<dbReference type="InterPro" id="IPR003664">
    <property type="entry name" value="FA_synthesis"/>
</dbReference>
<dbReference type="Gene3D" id="3.40.718.10">
    <property type="entry name" value="Isopropylmalate Dehydrogenase"/>
    <property type="match status" value="1"/>
</dbReference>
<dbReference type="PANTHER" id="PTHR30100:SF1">
    <property type="entry name" value="PHOSPHATE ACYLTRANSFERASE"/>
    <property type="match status" value="1"/>
</dbReference>
<keyword evidence="12" id="KW-1185">Reference proteome</keyword>
<evidence type="ECO:0000256" key="1">
    <source>
        <dbReference type="ARBA" id="ARBA00001232"/>
    </source>
</evidence>
<evidence type="ECO:0000256" key="4">
    <source>
        <dbReference type="ARBA" id="ARBA00022679"/>
    </source>
</evidence>
<evidence type="ECO:0000313" key="11">
    <source>
        <dbReference type="EMBL" id="SKA72437.1"/>
    </source>
</evidence>
<dbReference type="UniPathway" id="UPA00085"/>
<comment type="function">
    <text evidence="10">Catalyzes the reversible formation of acyl-phosphate (acyl-PO(4)) from acyl-[acyl-carrier-protein] (acyl-ACP). This enzyme utilizes acyl-ACP as fatty acyl donor, but not acyl-CoA.</text>
</comment>
<gene>
    <name evidence="10" type="primary">plsX</name>
    <name evidence="11" type="ORF">SAMN02745704_00386</name>
</gene>
<keyword evidence="2 10" id="KW-0963">Cytoplasm</keyword>
<keyword evidence="4 10" id="KW-0808">Transferase</keyword>
<evidence type="ECO:0000256" key="7">
    <source>
        <dbReference type="ARBA" id="ARBA00023264"/>
    </source>
</evidence>
<dbReference type="OrthoDB" id="9806408at2"/>
<accession>A0A1T4W5F5</accession>
<dbReference type="EC" id="2.3.1.274" evidence="8 10"/>
<keyword evidence="5 10" id="KW-0443">Lipid metabolism</keyword>
<dbReference type="InterPro" id="IPR012281">
    <property type="entry name" value="Phospholipid_synth_PlsX-like"/>
</dbReference>
<evidence type="ECO:0000256" key="6">
    <source>
        <dbReference type="ARBA" id="ARBA00023209"/>
    </source>
</evidence>
<comment type="similarity">
    <text evidence="10">Belongs to the PlsX family.</text>
</comment>
<dbReference type="STRING" id="1121449.SAMN02745704_00386"/>
<dbReference type="GO" id="GO:0005737">
    <property type="term" value="C:cytoplasm"/>
    <property type="evidence" value="ECO:0007669"/>
    <property type="project" value="UniProtKB-SubCell"/>
</dbReference>
<keyword evidence="7 10" id="KW-1208">Phospholipid metabolism</keyword>
<dbReference type="GO" id="GO:0008654">
    <property type="term" value="P:phospholipid biosynthetic process"/>
    <property type="evidence" value="ECO:0007669"/>
    <property type="project" value="UniProtKB-KW"/>
</dbReference>
<dbReference type="SUPFAM" id="SSF53659">
    <property type="entry name" value="Isocitrate/Isopropylmalate dehydrogenase-like"/>
    <property type="match status" value="1"/>
</dbReference>
<sequence>MPNPPRIVVDAMGGDFGPRINVPAAVTAAERGVDIILVGDEDAIRAELDKTRAPDRDRNLSIDIVHAPEVVGMEEKPSDALRKKKDSSIMVCCRLVKQGRADGLVSAGNSGATVAAAMFTIGRIRGVERPALAGIMPTEKDPIVLIDVGANVDSKPFHLAQYGLMADVLATHVLRIPRPRVGLLSIGEEEGKGNTVTKEAFDLLKGSHLNFIGNVEGRDIFTGEVNVIVCDGFVGNVALKVSEGVAKSFGKILKGELKRDFISKLGTLFLLPTLTRFARTLDYAEYGGAPLLGVKGSTIVCHGASNVKAITSAIMMGARYVRNKANDHIIELLEAHGDLSRYGRSGRKNKKSESS</sequence>
<comment type="subcellular location">
    <subcellularLocation>
        <location evidence="10">Cytoplasm</location>
    </subcellularLocation>
    <text evidence="10">Associated with the membrane possibly through PlsY.</text>
</comment>
<evidence type="ECO:0000256" key="5">
    <source>
        <dbReference type="ARBA" id="ARBA00023098"/>
    </source>
</evidence>
<reference evidence="11 12" key="1">
    <citation type="submission" date="2017-02" db="EMBL/GenBank/DDBJ databases">
        <authorList>
            <person name="Peterson S.W."/>
        </authorList>
    </citation>
    <scope>NUCLEOTIDE SEQUENCE [LARGE SCALE GENOMIC DNA]</scope>
    <source>
        <strain evidence="11 12">DSM 16080</strain>
    </source>
</reference>
<dbReference type="HAMAP" id="MF_00019">
    <property type="entry name" value="PlsX"/>
    <property type="match status" value="1"/>
</dbReference>
<comment type="subunit">
    <text evidence="9 10">Homodimer. Probably interacts with PlsY.</text>
</comment>
<dbReference type="RefSeq" id="WP_078715954.1">
    <property type="nucleotide sequence ID" value="NZ_FUYC01000001.1"/>
</dbReference>
<evidence type="ECO:0000256" key="9">
    <source>
        <dbReference type="ARBA" id="ARBA00046608"/>
    </source>
</evidence>
<dbReference type="AlphaFoldDB" id="A0A1T4W5F5"/>
<dbReference type="GO" id="GO:0006633">
    <property type="term" value="P:fatty acid biosynthetic process"/>
    <property type="evidence" value="ECO:0007669"/>
    <property type="project" value="UniProtKB-UniRule"/>
</dbReference>
<proteinExistence type="inferred from homology"/>
<keyword evidence="3 10" id="KW-0444">Lipid biosynthesis</keyword>
<dbReference type="NCBIfam" id="TIGR00182">
    <property type="entry name" value="plsX"/>
    <property type="match status" value="1"/>
</dbReference>
<comment type="pathway">
    <text evidence="10">Lipid metabolism; phospholipid metabolism.</text>
</comment>